<evidence type="ECO:0000256" key="4">
    <source>
        <dbReference type="ARBA" id="ARBA00023186"/>
    </source>
</evidence>
<dbReference type="Gene3D" id="1.20.58.1250">
    <property type="entry name" value="Tubulin Binding Cofactor C, N-terminal domain"/>
    <property type="match status" value="1"/>
</dbReference>
<dbReference type="InterPro" id="IPR017901">
    <property type="entry name" value="C-CAP_CF_C-like"/>
</dbReference>
<organism evidence="7 8">
    <name type="scientific">Sanghuangporus baumii</name>
    <name type="common">Phellinus baumii</name>
    <dbReference type="NCBI Taxonomy" id="108892"/>
    <lineage>
        <taxon>Eukaryota</taxon>
        <taxon>Fungi</taxon>
        <taxon>Dikarya</taxon>
        <taxon>Basidiomycota</taxon>
        <taxon>Agaricomycotina</taxon>
        <taxon>Agaricomycetes</taxon>
        <taxon>Hymenochaetales</taxon>
        <taxon>Hymenochaetaceae</taxon>
        <taxon>Sanghuangporus</taxon>
    </lineage>
</organism>
<dbReference type="GO" id="GO:0007021">
    <property type="term" value="P:tubulin complex assembly"/>
    <property type="evidence" value="ECO:0007669"/>
    <property type="project" value="TreeGrafter"/>
</dbReference>
<proteinExistence type="inferred from homology"/>
<evidence type="ECO:0000313" key="7">
    <source>
        <dbReference type="EMBL" id="OCB90401.1"/>
    </source>
</evidence>
<comment type="caution">
    <text evidence="7">The sequence shown here is derived from an EMBL/GenBank/DDBJ whole genome shotgun (WGS) entry which is preliminary data.</text>
</comment>
<evidence type="ECO:0000256" key="5">
    <source>
        <dbReference type="SAM" id="MobiDB-lite"/>
    </source>
</evidence>
<dbReference type="Proteomes" id="UP000757232">
    <property type="component" value="Unassembled WGS sequence"/>
</dbReference>
<dbReference type="InterPro" id="IPR038397">
    <property type="entry name" value="TBCC_N_sf"/>
</dbReference>
<name>A0A9Q5I2C2_SANBA</name>
<dbReference type="AlphaFoldDB" id="A0A9Q5I2C2"/>
<dbReference type="InterPro" id="IPR012945">
    <property type="entry name" value="Tubulin-bd_cofactor_C_dom"/>
</dbReference>
<keyword evidence="4" id="KW-0143">Chaperone</keyword>
<evidence type="ECO:0000256" key="1">
    <source>
        <dbReference type="ARBA" id="ARBA00004496"/>
    </source>
</evidence>
<sequence>MESPQDYYTSFQAARAGQGDLDITTYYTETTLNPSQDQIAQTAQDIQTERKKLNGATSFLPAYDRRSYESQLQELEAQIDVLRSKSRSGPAKGSFAFKKKAPSASPKQATDSSTTKPGTKPVITEPPVQVTQTIPAVSLQIASLSHRCFALSLLPDSASSITGTDLTITSLDHCIVDLLPAVEDENNDRLRPRALHIRDVKNSVLILGYVQGSILAHNLERCVIVAACHQLRVHSSSHTRFYLHVSSNAIIEDCTNLTFAPYPENLHLDADVRRMKSAHTNIQDFSHLRSTPSPNWSAISEPSDAEGGEDTWNWDEVQALANGSILQEAEKNDTQASHMSSNSSFSLDIRPRYNGINLVTVLCYFLGAAFASPFSDAETLSIPNDSVGLHLCPEPSAIATYHLSSELTSRTFASLEAPYDYLLFPDLPAMSNREGDKYRALENYVTTNFPESHVSWSEGDPTIRGSEYQAHVVHYGSRIVKNSKGLWMQTLNGSTLEQAADNLLRLLQQREATGMKDLKDYVKEEGYDGKGFIVEVEGPVRSDRLYKVSVHLSVDFCRKTRRNRFVLGVAVRKSTGIAAREVLELLKFKKKNGFMWVDDTFIKEASVKYACEAESDALLKKQNDLRRRGKDLSPHEISKLDQNKLVPQVTWLGRKFKGPPDFYTGQLPELSKELHKVLKANGYVLDPVEEKKATIKGKETAPPKPLIAYEAVEAFERICREKAEKKAEAKENSKISNLSKRLGLK</sequence>
<comment type="subcellular location">
    <subcellularLocation>
        <location evidence="1">Cytoplasm</location>
    </subcellularLocation>
</comment>
<gene>
    <name evidence="7" type="ORF">A7U60_g2412</name>
</gene>
<dbReference type="Gene3D" id="2.160.20.70">
    <property type="match status" value="1"/>
</dbReference>
<feature type="region of interest" description="Disordered" evidence="5">
    <location>
        <begin position="86"/>
        <end position="125"/>
    </location>
</feature>
<dbReference type="OrthoDB" id="194775at2759"/>
<protein>
    <recommendedName>
        <fullName evidence="6">C-CAP/cofactor C-like domain-containing protein</fullName>
    </recommendedName>
</protein>
<dbReference type="InterPro" id="IPR016098">
    <property type="entry name" value="CAP/MinC_C"/>
</dbReference>
<evidence type="ECO:0000256" key="2">
    <source>
        <dbReference type="ARBA" id="ARBA00008848"/>
    </source>
</evidence>
<keyword evidence="8" id="KW-1185">Reference proteome</keyword>
<dbReference type="InterPro" id="IPR027684">
    <property type="entry name" value="TBCC"/>
</dbReference>
<keyword evidence="3" id="KW-0963">Cytoplasm</keyword>
<evidence type="ECO:0000256" key="3">
    <source>
        <dbReference type="ARBA" id="ARBA00022490"/>
    </source>
</evidence>
<evidence type="ECO:0000259" key="6">
    <source>
        <dbReference type="PROSITE" id="PS51329"/>
    </source>
</evidence>
<accession>A0A9Q5I2C2</accession>
<dbReference type="EMBL" id="LNZH02000134">
    <property type="protein sequence ID" value="OCB90401.1"/>
    <property type="molecule type" value="Genomic_DNA"/>
</dbReference>
<dbReference type="PANTHER" id="PTHR15139:SF0">
    <property type="entry name" value="TUBULIN-SPECIFIC CHAPERONE C"/>
    <property type="match status" value="1"/>
</dbReference>
<comment type="similarity">
    <text evidence="2">Belongs to the TBCC family.</text>
</comment>
<reference evidence="7" key="1">
    <citation type="submission" date="2016-06" db="EMBL/GenBank/DDBJ databases">
        <title>Draft Genome sequence of the fungus Inonotus baumii.</title>
        <authorList>
            <person name="Zhu H."/>
            <person name="Lin W."/>
        </authorList>
    </citation>
    <scope>NUCLEOTIDE SEQUENCE</scope>
    <source>
        <strain evidence="7">821</strain>
    </source>
</reference>
<feature type="compositionally biased region" description="Polar residues" evidence="5">
    <location>
        <begin position="108"/>
        <end position="117"/>
    </location>
</feature>
<dbReference type="PANTHER" id="PTHR15139">
    <property type="entry name" value="TUBULIN FOLDING COFACTOR C"/>
    <property type="match status" value="1"/>
</dbReference>
<dbReference type="SMART" id="SM00673">
    <property type="entry name" value="CARP"/>
    <property type="match status" value="1"/>
</dbReference>
<feature type="compositionally biased region" description="Low complexity" evidence="5">
    <location>
        <begin position="89"/>
        <end position="107"/>
    </location>
</feature>
<evidence type="ECO:0000313" key="8">
    <source>
        <dbReference type="Proteomes" id="UP000757232"/>
    </source>
</evidence>
<dbReference type="GO" id="GO:0007023">
    <property type="term" value="P:post-chaperonin tubulin folding pathway"/>
    <property type="evidence" value="ECO:0007669"/>
    <property type="project" value="InterPro"/>
</dbReference>
<dbReference type="GO" id="GO:0005737">
    <property type="term" value="C:cytoplasm"/>
    <property type="evidence" value="ECO:0007669"/>
    <property type="project" value="UniProtKB-SubCell"/>
</dbReference>
<feature type="domain" description="C-CAP/cofactor C-like" evidence="6">
    <location>
        <begin position="106"/>
        <end position="287"/>
    </location>
</feature>
<dbReference type="Pfam" id="PF07986">
    <property type="entry name" value="TBCC"/>
    <property type="match status" value="1"/>
</dbReference>
<dbReference type="PROSITE" id="PS51329">
    <property type="entry name" value="C_CAP_COFACTOR_C"/>
    <property type="match status" value="1"/>
</dbReference>
<dbReference type="InterPro" id="IPR006599">
    <property type="entry name" value="CARP_motif"/>
</dbReference>